<reference evidence="2" key="1">
    <citation type="journal article" date="2019" name="Int. J. Syst. Evol. Microbiol.">
        <title>The Global Catalogue of Microorganisms (GCM) 10K type strain sequencing project: providing services to taxonomists for standard genome sequencing and annotation.</title>
        <authorList>
            <consortium name="The Broad Institute Genomics Platform"/>
            <consortium name="The Broad Institute Genome Sequencing Center for Infectious Disease"/>
            <person name="Wu L."/>
            <person name="Ma J."/>
        </authorList>
    </citation>
    <scope>NUCLEOTIDE SEQUENCE [LARGE SCALE GENOMIC DNA]</scope>
    <source>
        <strain evidence="2">JCM 3399</strain>
    </source>
</reference>
<dbReference type="RefSeq" id="WP_189295794.1">
    <property type="nucleotide sequence ID" value="NZ_BMRP01000001.1"/>
</dbReference>
<name>A0ABQ2UNP3_9ACTN</name>
<dbReference type="Proteomes" id="UP000654471">
    <property type="component" value="Unassembled WGS sequence"/>
</dbReference>
<proteinExistence type="predicted"/>
<evidence type="ECO:0000313" key="1">
    <source>
        <dbReference type="EMBL" id="GGU44362.1"/>
    </source>
</evidence>
<sequence>MPLLSRGAFEQFEATPSGPAADEYGLTGRHPFTVLREVTRGLQPVPLKFAASAEERGIALTRLVLTMGSRVMLRRVADASTPLHILCWSWDLSGEPPLVHPAPDADPARWQVPLRGDERRLDEGPLELVPPRRIVGSQSVRIILWQSDRGADPATVTGEVREALRHSRLASTLATLSPDARATMMTAVGVREAAGELGREIAPVLRALCTDYVDFFEGFYPVVDDVVRSDRLAGFHSELSLRM</sequence>
<keyword evidence="2" id="KW-1185">Reference proteome</keyword>
<organism evidence="1 2">
    <name type="scientific">Streptomyces albospinus</name>
    <dbReference type="NCBI Taxonomy" id="285515"/>
    <lineage>
        <taxon>Bacteria</taxon>
        <taxon>Bacillati</taxon>
        <taxon>Actinomycetota</taxon>
        <taxon>Actinomycetes</taxon>
        <taxon>Kitasatosporales</taxon>
        <taxon>Streptomycetaceae</taxon>
        <taxon>Streptomyces</taxon>
    </lineage>
</organism>
<accession>A0ABQ2UNP3</accession>
<gene>
    <name evidence="1" type="ORF">GCM10010211_04950</name>
</gene>
<dbReference type="EMBL" id="BMRP01000001">
    <property type="protein sequence ID" value="GGU44362.1"/>
    <property type="molecule type" value="Genomic_DNA"/>
</dbReference>
<evidence type="ECO:0000313" key="2">
    <source>
        <dbReference type="Proteomes" id="UP000654471"/>
    </source>
</evidence>
<comment type="caution">
    <text evidence="1">The sequence shown here is derived from an EMBL/GenBank/DDBJ whole genome shotgun (WGS) entry which is preliminary data.</text>
</comment>
<protein>
    <submittedName>
        <fullName evidence="1">Uncharacterized protein</fullName>
    </submittedName>
</protein>